<gene>
    <name evidence="1" type="ORF">MNBD_GAMMA20-140</name>
</gene>
<reference evidence="1" key="1">
    <citation type="submission" date="2018-06" db="EMBL/GenBank/DDBJ databases">
        <authorList>
            <person name="Zhirakovskaya E."/>
        </authorList>
    </citation>
    <scope>NUCLEOTIDE SEQUENCE</scope>
</reference>
<accession>A0A3B1AUG9</accession>
<sequence length="57" mass="6290">MLTILDQLPDGLLLCEARNLHRILPEPTLLHLPGQRPQPLFVSVLLHGNETTGLTAI</sequence>
<organism evidence="1">
    <name type="scientific">hydrothermal vent metagenome</name>
    <dbReference type="NCBI Taxonomy" id="652676"/>
    <lineage>
        <taxon>unclassified sequences</taxon>
        <taxon>metagenomes</taxon>
        <taxon>ecological metagenomes</taxon>
    </lineage>
</organism>
<feature type="non-terminal residue" evidence="1">
    <location>
        <position position="57"/>
    </location>
</feature>
<dbReference type="EMBL" id="UOFU01000327">
    <property type="protein sequence ID" value="VAX03454.1"/>
    <property type="molecule type" value="Genomic_DNA"/>
</dbReference>
<evidence type="ECO:0000313" key="1">
    <source>
        <dbReference type="EMBL" id="VAX03454.1"/>
    </source>
</evidence>
<dbReference type="AlphaFoldDB" id="A0A3B1AUG9"/>
<proteinExistence type="predicted"/>
<protein>
    <submittedName>
        <fullName evidence="1">Uncharacterized protein Clim_1224</fullName>
    </submittedName>
</protein>
<name>A0A3B1AUG9_9ZZZZ</name>